<reference evidence="3" key="2">
    <citation type="submission" date="2015-02" db="UniProtKB">
        <authorList>
            <consortium name="EnsemblMetazoa"/>
        </authorList>
    </citation>
    <scope>IDENTIFICATION</scope>
</reference>
<feature type="compositionally biased region" description="Polar residues" evidence="1">
    <location>
        <begin position="451"/>
        <end position="464"/>
    </location>
</feature>
<dbReference type="Proteomes" id="UP000014500">
    <property type="component" value="Unassembled WGS sequence"/>
</dbReference>
<protein>
    <recommendedName>
        <fullName evidence="2">Doublecortin domain-containing protein</fullName>
    </recommendedName>
</protein>
<dbReference type="GO" id="GO:0005874">
    <property type="term" value="C:microtubule"/>
    <property type="evidence" value="ECO:0007669"/>
    <property type="project" value="TreeGrafter"/>
</dbReference>
<reference evidence="4" key="1">
    <citation type="submission" date="2011-05" db="EMBL/GenBank/DDBJ databases">
        <authorList>
            <person name="Richards S.R."/>
            <person name="Qu J."/>
            <person name="Jiang H."/>
            <person name="Jhangiani S.N."/>
            <person name="Agravi P."/>
            <person name="Goodspeed R."/>
            <person name="Gross S."/>
            <person name="Mandapat C."/>
            <person name="Jackson L."/>
            <person name="Mathew T."/>
            <person name="Pu L."/>
            <person name="Thornton R."/>
            <person name="Saada N."/>
            <person name="Wilczek-Boney K.B."/>
            <person name="Lee S."/>
            <person name="Kovar C."/>
            <person name="Wu Y."/>
            <person name="Scherer S.E."/>
            <person name="Worley K.C."/>
            <person name="Muzny D.M."/>
            <person name="Gibbs R."/>
        </authorList>
    </citation>
    <scope>NUCLEOTIDE SEQUENCE</scope>
    <source>
        <strain evidence="4">Brora</strain>
    </source>
</reference>
<dbReference type="PANTHER" id="PTHR23004:SF11">
    <property type="entry name" value="PROTEIN RPI-1"/>
    <property type="match status" value="1"/>
</dbReference>
<dbReference type="GO" id="GO:0005815">
    <property type="term" value="C:microtubule organizing center"/>
    <property type="evidence" value="ECO:0007669"/>
    <property type="project" value="TreeGrafter"/>
</dbReference>
<dbReference type="SUPFAM" id="SSF89837">
    <property type="entry name" value="Doublecortin (DC)"/>
    <property type="match status" value="2"/>
</dbReference>
<evidence type="ECO:0000313" key="4">
    <source>
        <dbReference type="Proteomes" id="UP000014500"/>
    </source>
</evidence>
<keyword evidence="4" id="KW-1185">Reference proteome</keyword>
<evidence type="ECO:0000256" key="1">
    <source>
        <dbReference type="SAM" id="MobiDB-lite"/>
    </source>
</evidence>
<dbReference type="Gene3D" id="3.10.20.230">
    <property type="entry name" value="Doublecortin domain"/>
    <property type="match status" value="2"/>
</dbReference>
<dbReference type="InterPro" id="IPR003533">
    <property type="entry name" value="Doublecortin_dom"/>
</dbReference>
<dbReference type="eggNOG" id="KOG3757">
    <property type="taxonomic scope" value="Eukaryota"/>
</dbReference>
<proteinExistence type="predicted"/>
<dbReference type="Pfam" id="PF03607">
    <property type="entry name" value="DCX"/>
    <property type="match status" value="2"/>
</dbReference>
<sequence length="646" mass="73691">MSEHYVNLDVKWISVFQNGDMYTPPVKFVVYKKHLRNFDVFLNSLTQRLKPRFGAIRNLYTPVQGHKISSLDDLEPNQNYVAAGTEKFRNVRYGGIHFVAHPTRMRHHRPYSLVEIQPVVHSAIKVASRYKTAIKNSAALTIFVYRNGDDISPPKVVPLIKKDLRNWEVVLKRVSARILPFTSCHLRRLCSLNGNIITRMTELCNGEYYVAVIGRENFKSVSYGMFNPPVSRKFTNWSLADFASPNKRLKNLNSYSVSSSKFSECRRKLFGKNSIRTQSTVLNGTETKRHLNNPLLSSSSNSRLRQVDYDEGDSGIYRSKIRNDNENTAVDVPLDAQENENEEIIPLTRKTGREFSTNVDDENTLNAVASHPSVQLSVDEKDQLCYFPQEQRDAWCNEMKRLKDKILSKIHNSSTDDENSTKIDLDVDIDLSSPEKTVRQQLLKCDTHRLSTTSQDHNKSTSSCASDATTYTVDSSSSSDIARNKSSTEETTDSSKLAVVRTSRHLVYESLVNPLSPQSNEPLYGESVTNESYRNDSSISDMNSYRDLFNRTYTFEKDSLEDILRQNTPSVENSFEMSSPSLNSFQPFVQCCGNDRQSVNKNKNSFLNGLSNVNIEFESDCYNTDVEDGRQLKYFPEEMSLDSLKY</sequence>
<dbReference type="PROSITE" id="PS50309">
    <property type="entry name" value="DC"/>
    <property type="match status" value="2"/>
</dbReference>
<feature type="compositionally biased region" description="Low complexity" evidence="1">
    <location>
        <begin position="465"/>
        <end position="481"/>
    </location>
</feature>
<dbReference type="GO" id="GO:0035556">
    <property type="term" value="P:intracellular signal transduction"/>
    <property type="evidence" value="ECO:0007669"/>
    <property type="project" value="InterPro"/>
</dbReference>
<dbReference type="STRING" id="126957.T1IVV1"/>
<dbReference type="HOGENOM" id="CLU_424120_0_0_1"/>
<name>T1IVV1_STRMM</name>
<dbReference type="AlphaFoldDB" id="T1IVV1"/>
<evidence type="ECO:0000313" key="3">
    <source>
        <dbReference type="EnsemblMetazoa" id="SMAR005304-PA"/>
    </source>
</evidence>
<organism evidence="3 4">
    <name type="scientific">Strigamia maritima</name>
    <name type="common">European centipede</name>
    <name type="synonym">Geophilus maritimus</name>
    <dbReference type="NCBI Taxonomy" id="126957"/>
    <lineage>
        <taxon>Eukaryota</taxon>
        <taxon>Metazoa</taxon>
        <taxon>Ecdysozoa</taxon>
        <taxon>Arthropoda</taxon>
        <taxon>Myriapoda</taxon>
        <taxon>Chilopoda</taxon>
        <taxon>Pleurostigmophora</taxon>
        <taxon>Geophilomorpha</taxon>
        <taxon>Linotaeniidae</taxon>
        <taxon>Strigamia</taxon>
    </lineage>
</organism>
<feature type="domain" description="Doublecortin" evidence="2">
    <location>
        <begin position="140"/>
        <end position="224"/>
    </location>
</feature>
<feature type="region of interest" description="Disordered" evidence="1">
    <location>
        <begin position="451"/>
        <end position="497"/>
    </location>
</feature>
<dbReference type="PANTHER" id="PTHR23004">
    <property type="entry name" value="DOUBLECORTIN DOMAIN CONTAINING 2"/>
    <property type="match status" value="1"/>
</dbReference>
<dbReference type="SMART" id="SM00537">
    <property type="entry name" value="DCX"/>
    <property type="match status" value="2"/>
</dbReference>
<dbReference type="InterPro" id="IPR036572">
    <property type="entry name" value="Doublecortin_dom_sf"/>
</dbReference>
<dbReference type="EMBL" id="JH431595">
    <property type="status" value="NOT_ANNOTATED_CDS"/>
    <property type="molecule type" value="Genomic_DNA"/>
</dbReference>
<dbReference type="EnsemblMetazoa" id="SMAR005304-RA">
    <property type="protein sequence ID" value="SMAR005304-PA"/>
    <property type="gene ID" value="SMAR005304"/>
</dbReference>
<accession>T1IVV1</accession>
<feature type="domain" description="Doublecortin" evidence="2">
    <location>
        <begin position="11"/>
        <end position="94"/>
    </location>
</feature>
<evidence type="ECO:0000259" key="2">
    <source>
        <dbReference type="PROSITE" id="PS50309"/>
    </source>
</evidence>